<dbReference type="InterPro" id="IPR045038">
    <property type="entry name" value="AIG2-like"/>
</dbReference>
<dbReference type="Pfam" id="PF06094">
    <property type="entry name" value="GGACT"/>
    <property type="match status" value="1"/>
</dbReference>
<dbReference type="InterPro" id="IPR013024">
    <property type="entry name" value="GGCT-like"/>
</dbReference>
<dbReference type="KEGG" id="mag:amb3980"/>
<dbReference type="AlphaFoldDB" id="Q2W041"/>
<keyword evidence="5" id="KW-1185">Reference proteome</keyword>
<evidence type="ECO:0000313" key="5">
    <source>
        <dbReference type="Proteomes" id="UP000007058"/>
    </source>
</evidence>
<dbReference type="InterPro" id="IPR009288">
    <property type="entry name" value="AIG2-like_dom"/>
</dbReference>
<accession>Q2W041</accession>
<proteinExistence type="predicted"/>
<dbReference type="PANTHER" id="PTHR31544:SF4">
    <property type="entry name" value="GAMMA-GLUTAMYLCYCLOTRANSFERASE-RELATED"/>
    <property type="match status" value="1"/>
</dbReference>
<dbReference type="GO" id="GO:0016740">
    <property type="term" value="F:transferase activity"/>
    <property type="evidence" value="ECO:0007669"/>
    <property type="project" value="UniProtKB-KW"/>
</dbReference>
<dbReference type="CDD" id="cd06661">
    <property type="entry name" value="GGCT_like"/>
    <property type="match status" value="1"/>
</dbReference>
<feature type="domain" description="Gamma-glutamylcyclotransferase AIG2-like" evidence="3">
    <location>
        <begin position="18"/>
        <end position="135"/>
    </location>
</feature>
<evidence type="ECO:0000256" key="1">
    <source>
        <dbReference type="ARBA" id="ARBA00022679"/>
    </source>
</evidence>
<organism evidence="4 5">
    <name type="scientific">Paramagnetospirillum magneticum (strain ATCC 700264 / AMB-1)</name>
    <name type="common">Magnetospirillum magneticum</name>
    <dbReference type="NCBI Taxonomy" id="342108"/>
    <lineage>
        <taxon>Bacteria</taxon>
        <taxon>Pseudomonadati</taxon>
        <taxon>Pseudomonadota</taxon>
        <taxon>Alphaproteobacteria</taxon>
        <taxon>Rhodospirillales</taxon>
        <taxon>Magnetospirillaceae</taxon>
        <taxon>Paramagnetospirillum</taxon>
    </lineage>
</organism>
<reference evidence="4 5" key="1">
    <citation type="journal article" date="2005" name="DNA Res.">
        <title>Complete genome sequence of the facultative anaerobic magnetotactic bacterium Magnetospirillum sp. strain AMB-1.</title>
        <authorList>
            <person name="Matsunaga T."/>
            <person name="Okamura Y."/>
            <person name="Fukuda Y."/>
            <person name="Wahyudi A.T."/>
            <person name="Murase Y."/>
            <person name="Takeyama H."/>
        </authorList>
    </citation>
    <scope>NUCLEOTIDE SEQUENCE [LARGE SCALE GENOMIC DNA]</scope>
    <source>
        <strain evidence="5">ATCC 700264 / AMB-1</strain>
    </source>
</reference>
<dbReference type="STRING" id="342108.amb3980"/>
<dbReference type="Gene3D" id="3.10.490.10">
    <property type="entry name" value="Gamma-glutamyl cyclotransferase-like"/>
    <property type="match status" value="1"/>
</dbReference>
<dbReference type="InterPro" id="IPR036568">
    <property type="entry name" value="GGCT-like_sf"/>
</dbReference>
<sequence length="155" mass="17422">MAIPERALPILPPPSPPMFFFGTLMDEDVLTTVLGHPVTPQALEPARLSGWRRLTIAGRTYPMLVPHATGTVDGLLAHGLDERDRSRLDFYEGPEYRVGLLPVRAADGEDVTAEVYLCLNDVIANRNEWRLGTWRLRHKRAALARIRALMAGWRD</sequence>
<evidence type="ECO:0000313" key="4">
    <source>
        <dbReference type="EMBL" id="BAE52784.1"/>
    </source>
</evidence>
<name>Q2W041_PARM1</name>
<keyword evidence="1" id="KW-0808">Transferase</keyword>
<dbReference type="HOGENOM" id="CLU_093936_3_0_5"/>
<dbReference type="EMBL" id="AP007255">
    <property type="protein sequence ID" value="BAE52784.1"/>
    <property type="molecule type" value="Genomic_DNA"/>
</dbReference>
<evidence type="ECO:0000259" key="3">
    <source>
        <dbReference type="Pfam" id="PF06094"/>
    </source>
</evidence>
<dbReference type="Proteomes" id="UP000007058">
    <property type="component" value="Chromosome"/>
</dbReference>
<dbReference type="PANTHER" id="PTHR31544">
    <property type="entry name" value="AIG2-LIKE PROTEIN D"/>
    <property type="match status" value="1"/>
</dbReference>
<evidence type="ECO:0000256" key="2">
    <source>
        <dbReference type="ARBA" id="ARBA00030602"/>
    </source>
</evidence>
<dbReference type="SUPFAM" id="SSF110857">
    <property type="entry name" value="Gamma-glutamyl cyclotransferase-like"/>
    <property type="match status" value="1"/>
</dbReference>
<protein>
    <recommendedName>
        <fullName evidence="2">Putative gamma-glutamylcyclotransferase</fullName>
    </recommendedName>
</protein>
<gene>
    <name evidence="4" type="ordered locus">amb3980</name>
</gene>